<dbReference type="SUPFAM" id="SSF48008">
    <property type="entry name" value="GntR ligand-binding domain-like"/>
    <property type="match status" value="1"/>
</dbReference>
<dbReference type="GO" id="GO:0003700">
    <property type="term" value="F:DNA-binding transcription factor activity"/>
    <property type="evidence" value="ECO:0007669"/>
    <property type="project" value="InterPro"/>
</dbReference>
<evidence type="ECO:0000259" key="4">
    <source>
        <dbReference type="PROSITE" id="PS50949"/>
    </source>
</evidence>
<reference evidence="5 6" key="1">
    <citation type="submission" date="2016-10" db="EMBL/GenBank/DDBJ databases">
        <title>Draft Genome sequence of Roseomonas sp. strain M3.</title>
        <authorList>
            <person name="Subhash Y."/>
            <person name="Lee S."/>
        </authorList>
    </citation>
    <scope>NUCLEOTIDE SEQUENCE [LARGE SCALE GENOMIC DNA]</scope>
    <source>
        <strain evidence="5 6">M3</strain>
    </source>
</reference>
<dbReference type="PANTHER" id="PTHR43537:SF49">
    <property type="entry name" value="TRANSCRIPTIONAL REGULATORY PROTEIN"/>
    <property type="match status" value="1"/>
</dbReference>
<evidence type="ECO:0000313" key="6">
    <source>
        <dbReference type="Proteomes" id="UP000188879"/>
    </source>
</evidence>
<dbReference type="InterPro" id="IPR011711">
    <property type="entry name" value="GntR_C"/>
</dbReference>
<dbReference type="Pfam" id="PF07729">
    <property type="entry name" value="FCD"/>
    <property type="match status" value="1"/>
</dbReference>
<dbReference type="CDD" id="cd07377">
    <property type="entry name" value="WHTH_GntR"/>
    <property type="match status" value="1"/>
</dbReference>
<dbReference type="InterPro" id="IPR000524">
    <property type="entry name" value="Tscrpt_reg_HTH_GntR"/>
</dbReference>
<feature type="domain" description="HTH gntR-type" evidence="4">
    <location>
        <begin position="18"/>
        <end position="84"/>
    </location>
</feature>
<organism evidence="5 6">
    <name type="scientific">Teichococcus deserti</name>
    <dbReference type="NCBI Taxonomy" id="1817963"/>
    <lineage>
        <taxon>Bacteria</taxon>
        <taxon>Pseudomonadati</taxon>
        <taxon>Pseudomonadota</taxon>
        <taxon>Alphaproteobacteria</taxon>
        <taxon>Acetobacterales</taxon>
        <taxon>Roseomonadaceae</taxon>
        <taxon>Roseomonas</taxon>
    </lineage>
</organism>
<dbReference type="Gene3D" id="1.20.120.530">
    <property type="entry name" value="GntR ligand-binding domain-like"/>
    <property type="match status" value="1"/>
</dbReference>
<keyword evidence="1" id="KW-0805">Transcription regulation</keyword>
<evidence type="ECO:0000313" key="5">
    <source>
        <dbReference type="EMBL" id="ONG52583.1"/>
    </source>
</evidence>
<name>A0A1V2H1I0_9PROT</name>
<keyword evidence="2" id="KW-0238">DNA-binding</keyword>
<keyword evidence="3" id="KW-0804">Transcription</keyword>
<dbReference type="InterPro" id="IPR008920">
    <property type="entry name" value="TF_FadR/GntR_C"/>
</dbReference>
<proteinExistence type="predicted"/>
<dbReference type="Pfam" id="PF00392">
    <property type="entry name" value="GntR"/>
    <property type="match status" value="1"/>
</dbReference>
<dbReference type="InterPro" id="IPR036388">
    <property type="entry name" value="WH-like_DNA-bd_sf"/>
</dbReference>
<keyword evidence="6" id="KW-1185">Reference proteome</keyword>
<dbReference type="PANTHER" id="PTHR43537">
    <property type="entry name" value="TRANSCRIPTIONAL REGULATOR, GNTR FAMILY"/>
    <property type="match status" value="1"/>
</dbReference>
<dbReference type="InterPro" id="IPR036390">
    <property type="entry name" value="WH_DNA-bd_sf"/>
</dbReference>
<dbReference type="SMART" id="SM00345">
    <property type="entry name" value="HTH_GNTR"/>
    <property type="match status" value="1"/>
</dbReference>
<dbReference type="RefSeq" id="WP_076958018.1">
    <property type="nucleotide sequence ID" value="NZ_MLCO01000137.1"/>
</dbReference>
<dbReference type="Proteomes" id="UP000188879">
    <property type="component" value="Unassembled WGS sequence"/>
</dbReference>
<dbReference type="GO" id="GO:0003677">
    <property type="term" value="F:DNA binding"/>
    <property type="evidence" value="ECO:0007669"/>
    <property type="project" value="UniProtKB-KW"/>
</dbReference>
<dbReference type="AlphaFoldDB" id="A0A1V2H1I0"/>
<evidence type="ECO:0000256" key="1">
    <source>
        <dbReference type="ARBA" id="ARBA00023015"/>
    </source>
</evidence>
<accession>A0A1V2H1I0</accession>
<comment type="caution">
    <text evidence="5">The sequence shown here is derived from an EMBL/GenBank/DDBJ whole genome shotgun (WGS) entry which is preliminary data.</text>
</comment>
<protein>
    <recommendedName>
        <fullName evidence="4">HTH gntR-type domain-containing protein</fullName>
    </recommendedName>
</protein>
<evidence type="ECO:0000256" key="3">
    <source>
        <dbReference type="ARBA" id="ARBA00023163"/>
    </source>
</evidence>
<gene>
    <name evidence="5" type="ORF">BKE38_14300</name>
</gene>
<sequence length="226" mass="25488">MNDLPTLPSLATAESGTAHLSEELHARLKAEIVSLRWPPGTQLQEVTLGQRFGVSRTPVREVLQRLLRDGLVERFGRFWRVIRMTEEEVQEFCELREALECMAVSLALPRDPDCPADLERLIATQRAALAEGDLDAFNTLDGEFHLRIAQGARNTALLRQVETMHDKACLVRGMEGHRPHWPERVLAEHGRILNALQRGDATIAMAEMRYHIRSVVALRPPRPALA</sequence>
<dbReference type="EMBL" id="MLCO01000137">
    <property type="protein sequence ID" value="ONG52583.1"/>
    <property type="molecule type" value="Genomic_DNA"/>
</dbReference>
<dbReference type="Gene3D" id="1.10.10.10">
    <property type="entry name" value="Winged helix-like DNA-binding domain superfamily/Winged helix DNA-binding domain"/>
    <property type="match status" value="1"/>
</dbReference>
<dbReference type="PROSITE" id="PS50949">
    <property type="entry name" value="HTH_GNTR"/>
    <property type="match status" value="1"/>
</dbReference>
<dbReference type="SUPFAM" id="SSF46785">
    <property type="entry name" value="Winged helix' DNA-binding domain"/>
    <property type="match status" value="1"/>
</dbReference>
<dbReference type="SMART" id="SM00895">
    <property type="entry name" value="FCD"/>
    <property type="match status" value="1"/>
</dbReference>
<dbReference type="OrthoDB" id="9789310at2"/>
<evidence type="ECO:0000256" key="2">
    <source>
        <dbReference type="ARBA" id="ARBA00023125"/>
    </source>
</evidence>